<keyword evidence="2" id="KW-0378">Hydrolase</keyword>
<evidence type="ECO:0000313" key="2">
    <source>
        <dbReference type="EMBL" id="MPW24188.1"/>
    </source>
</evidence>
<dbReference type="Proteomes" id="UP000440004">
    <property type="component" value="Unassembled WGS sequence"/>
</dbReference>
<dbReference type="Gene3D" id="3.40.50.1820">
    <property type="entry name" value="alpha/beta hydrolase"/>
    <property type="match status" value="1"/>
</dbReference>
<comment type="caution">
    <text evidence="2">The sequence shown here is derived from an EMBL/GenBank/DDBJ whole genome shotgun (WGS) entry which is preliminary data.</text>
</comment>
<dbReference type="InterPro" id="IPR022742">
    <property type="entry name" value="Hydrolase_4"/>
</dbReference>
<keyword evidence="3" id="KW-1185">Reference proteome</keyword>
<reference evidence="2 3" key="1">
    <citation type="submission" date="2019-10" db="EMBL/GenBank/DDBJ databases">
        <title>Alkalibaculum tamaniensis sp.nov., a new alkaliphilic acetogen, isolated on methoxylated aromatics from a mud volcano.</title>
        <authorList>
            <person name="Khomyakova M.A."/>
            <person name="Merkel A.Y."/>
            <person name="Bonch-Osmolovskaya E.A."/>
            <person name="Slobodkin A.I."/>
        </authorList>
    </citation>
    <scope>NUCLEOTIDE SEQUENCE [LARGE SCALE GENOMIC DNA]</scope>
    <source>
        <strain evidence="2 3">M08DMB</strain>
    </source>
</reference>
<name>A0A6A7K481_9FIRM</name>
<protein>
    <submittedName>
        <fullName evidence="2">Alpha/beta fold hydrolase</fullName>
    </submittedName>
</protein>
<dbReference type="InterPro" id="IPR051044">
    <property type="entry name" value="MAG_DAG_Lipase"/>
</dbReference>
<sequence>MSIVERNFTSFDGKNLKYCQWIKKKSIGTIIIFHGMAEHSRRYDNFAMFLNNKGYDVFALDFRGHGKSIELLPGYFADKEGWQIVVNDIKLFIDHVFDKSISKNIVLLGHSMGSLLLRSYLIKFYDQRIEKVVLSGTPAAPSVAMLKLAQIITEIIIFLGGGEKPSALLDGLVFGKYSSSIKNPLTPFDWLTYDKEIVKEYIVDPYCGFVCTGSFFRDLFKGISYCNETENILRIDSTKKILILTGDEDPVGDFGKASILLQERLNNVLRKGNVILKVYKGYRHETLNEIGKTQVYEDITEFIR</sequence>
<dbReference type="GO" id="GO:0016787">
    <property type="term" value="F:hydrolase activity"/>
    <property type="evidence" value="ECO:0007669"/>
    <property type="project" value="UniProtKB-KW"/>
</dbReference>
<dbReference type="PANTHER" id="PTHR11614">
    <property type="entry name" value="PHOSPHOLIPASE-RELATED"/>
    <property type="match status" value="1"/>
</dbReference>
<feature type="domain" description="Serine aminopeptidase S33" evidence="1">
    <location>
        <begin position="27"/>
        <end position="289"/>
    </location>
</feature>
<organism evidence="2 3">
    <name type="scientific">Alkalibaculum sporogenes</name>
    <dbReference type="NCBI Taxonomy" id="2655001"/>
    <lineage>
        <taxon>Bacteria</taxon>
        <taxon>Bacillati</taxon>
        <taxon>Bacillota</taxon>
        <taxon>Clostridia</taxon>
        <taxon>Eubacteriales</taxon>
        <taxon>Eubacteriaceae</taxon>
        <taxon>Alkalibaculum</taxon>
    </lineage>
</organism>
<evidence type="ECO:0000313" key="3">
    <source>
        <dbReference type="Proteomes" id="UP000440004"/>
    </source>
</evidence>
<dbReference type="InterPro" id="IPR029058">
    <property type="entry name" value="AB_hydrolase_fold"/>
</dbReference>
<dbReference type="Pfam" id="PF12146">
    <property type="entry name" value="Hydrolase_4"/>
    <property type="match status" value="1"/>
</dbReference>
<accession>A0A6A7K481</accession>
<dbReference type="RefSeq" id="WP_152800498.1">
    <property type="nucleotide sequence ID" value="NZ_WHNX01000001.1"/>
</dbReference>
<evidence type="ECO:0000259" key="1">
    <source>
        <dbReference type="Pfam" id="PF12146"/>
    </source>
</evidence>
<proteinExistence type="predicted"/>
<dbReference type="AlphaFoldDB" id="A0A6A7K481"/>
<dbReference type="SUPFAM" id="SSF53474">
    <property type="entry name" value="alpha/beta-Hydrolases"/>
    <property type="match status" value="1"/>
</dbReference>
<dbReference type="EMBL" id="WHNX01000001">
    <property type="protein sequence ID" value="MPW24188.1"/>
    <property type="molecule type" value="Genomic_DNA"/>
</dbReference>
<gene>
    <name evidence="2" type="ORF">GC105_00040</name>
</gene>